<dbReference type="InterPro" id="IPR005358">
    <property type="entry name" value="Puta_zinc/iron-chelating_dom"/>
</dbReference>
<accession>A0ABV7H5D0</accession>
<reference evidence="2" key="1">
    <citation type="journal article" date="2019" name="Int. J. Syst. Evol. Microbiol.">
        <title>The Global Catalogue of Microorganisms (GCM) 10K type strain sequencing project: providing services to taxonomists for standard genome sequencing and annotation.</title>
        <authorList>
            <consortium name="The Broad Institute Genomics Platform"/>
            <consortium name="The Broad Institute Genome Sequencing Center for Infectious Disease"/>
            <person name="Wu L."/>
            <person name="Ma J."/>
        </authorList>
    </citation>
    <scope>NUCLEOTIDE SEQUENCE [LARGE SCALE GENOMIC DNA]</scope>
    <source>
        <strain evidence="2">KCTC 52168</strain>
    </source>
</reference>
<proteinExistence type="predicted"/>
<dbReference type="Proteomes" id="UP001595556">
    <property type="component" value="Unassembled WGS sequence"/>
</dbReference>
<dbReference type="Pfam" id="PF03692">
    <property type="entry name" value="CxxCxxCC"/>
    <property type="match status" value="1"/>
</dbReference>
<sequence length="259" mass="28338">MAAPVQPPDLYLDTELRVRNRGIRIELDVPQRLESAEFLLPTARRLANRVIQIAVEDVAAAGEPISCKAGCGACCKQLVPILPSEARRIAKIVDEMPQPRQGVIRERFAQASQAMQAAKIDAALRSAANTLTPDEANALGMKYFEMGVSCPFLEEGSCSIYEERPLICREYLVSSPASECEWPTAEKIKKVAIPAKVAQAAMQLEQDAQGRRWVALTHSLDYAQTHPEPTDRVSAPELVTRFFNALADAKLPAGPGMGR</sequence>
<dbReference type="PANTHER" id="PTHR35866:SF2">
    <property type="entry name" value="YKGJ FAMILY CYSTEINE CLUSTER PROTEIN"/>
    <property type="match status" value="1"/>
</dbReference>
<evidence type="ECO:0000313" key="1">
    <source>
        <dbReference type="EMBL" id="MFC3148965.1"/>
    </source>
</evidence>
<dbReference type="PANTHER" id="PTHR35866">
    <property type="entry name" value="PUTATIVE-RELATED"/>
    <property type="match status" value="1"/>
</dbReference>
<comment type="caution">
    <text evidence="1">The sequence shown here is derived from an EMBL/GenBank/DDBJ whole genome shotgun (WGS) entry which is preliminary data.</text>
</comment>
<name>A0ABV7H5D0_9BURK</name>
<gene>
    <name evidence="1" type="ORF">ACFOEN_15160</name>
</gene>
<organism evidence="1 2">
    <name type="scientific">Piscinibacterium candidicorallinum</name>
    <dbReference type="NCBI Taxonomy" id="1793872"/>
    <lineage>
        <taxon>Bacteria</taxon>
        <taxon>Pseudomonadati</taxon>
        <taxon>Pseudomonadota</taxon>
        <taxon>Betaproteobacteria</taxon>
        <taxon>Burkholderiales</taxon>
        <taxon>Piscinibacterium</taxon>
    </lineage>
</organism>
<dbReference type="RefSeq" id="WP_377305365.1">
    <property type="nucleotide sequence ID" value="NZ_CP180191.1"/>
</dbReference>
<protein>
    <submittedName>
        <fullName evidence="1">YkgJ family cysteine cluster protein</fullName>
    </submittedName>
</protein>
<evidence type="ECO:0000313" key="2">
    <source>
        <dbReference type="Proteomes" id="UP001595556"/>
    </source>
</evidence>
<dbReference type="EMBL" id="JBHRTI010000010">
    <property type="protein sequence ID" value="MFC3148965.1"/>
    <property type="molecule type" value="Genomic_DNA"/>
</dbReference>
<keyword evidence="2" id="KW-1185">Reference proteome</keyword>